<dbReference type="GO" id="GO:0016791">
    <property type="term" value="F:phosphatase activity"/>
    <property type="evidence" value="ECO:0007669"/>
    <property type="project" value="TreeGrafter"/>
</dbReference>
<gene>
    <name evidence="5" type="ORF">ADM99_06215</name>
</gene>
<evidence type="ECO:0000256" key="4">
    <source>
        <dbReference type="PIRSR" id="PIRSR000915-3"/>
    </source>
</evidence>
<keyword evidence="4" id="KW-0479">Metal-binding</keyword>
<dbReference type="RefSeq" id="WP_062421253.1">
    <property type="nucleotide sequence ID" value="NZ_BBYA01000008.1"/>
</dbReference>
<dbReference type="PATRIC" id="fig|229920.5.peg.1215"/>
<feature type="binding site" evidence="4">
    <location>
        <position position="17"/>
    </location>
    <ligand>
        <name>Mg(2+)</name>
        <dbReference type="ChEBI" id="CHEBI:18420"/>
    </ligand>
</feature>
<dbReference type="Gene3D" id="3.40.50.1000">
    <property type="entry name" value="HAD superfamily/HAD-like"/>
    <property type="match status" value="2"/>
</dbReference>
<keyword evidence="6" id="KW-1185">Reference proteome</keyword>
<accession>A0A0P6XT29</accession>
<evidence type="ECO:0000313" key="6">
    <source>
        <dbReference type="Proteomes" id="UP000050430"/>
    </source>
</evidence>
<protein>
    <recommendedName>
        <fullName evidence="7">HAD family hydrolase</fullName>
    </recommendedName>
</protein>
<dbReference type="PANTHER" id="PTHR19288">
    <property type="entry name" value="4-NITROPHENYLPHOSPHATASE-RELATED"/>
    <property type="match status" value="1"/>
</dbReference>
<evidence type="ECO:0000256" key="3">
    <source>
        <dbReference type="PIRSR" id="PIRSR000915-2"/>
    </source>
</evidence>
<dbReference type="InterPro" id="IPR023214">
    <property type="entry name" value="HAD_sf"/>
</dbReference>
<feature type="binding site" evidence="4">
    <location>
        <position position="15"/>
    </location>
    <ligand>
        <name>Mg(2+)</name>
        <dbReference type="ChEBI" id="CHEBI:18420"/>
    </ligand>
</feature>
<evidence type="ECO:0000256" key="2">
    <source>
        <dbReference type="PIRSR" id="PIRSR000915-1"/>
    </source>
</evidence>
<dbReference type="InterPro" id="IPR006357">
    <property type="entry name" value="HAD-SF_hydro_IIA"/>
</dbReference>
<keyword evidence="4" id="KW-0460">Magnesium</keyword>
<dbReference type="NCBIfam" id="TIGR01460">
    <property type="entry name" value="HAD-SF-IIA"/>
    <property type="match status" value="1"/>
</dbReference>
<evidence type="ECO:0000313" key="5">
    <source>
        <dbReference type="EMBL" id="KPL72679.1"/>
    </source>
</evidence>
<organism evidence="5 6">
    <name type="scientific">Leptolinea tardivitalis</name>
    <dbReference type="NCBI Taxonomy" id="229920"/>
    <lineage>
        <taxon>Bacteria</taxon>
        <taxon>Bacillati</taxon>
        <taxon>Chloroflexota</taxon>
        <taxon>Anaerolineae</taxon>
        <taxon>Anaerolineales</taxon>
        <taxon>Anaerolineaceae</taxon>
        <taxon>Leptolinea</taxon>
    </lineage>
</organism>
<dbReference type="AlphaFoldDB" id="A0A0P6XT29"/>
<comment type="similarity">
    <text evidence="1">Belongs to the HAD-like hydrolase superfamily.</text>
</comment>
<dbReference type="STRING" id="229920.ADM99_06215"/>
<dbReference type="Pfam" id="PF13242">
    <property type="entry name" value="Hydrolase_like"/>
    <property type="match status" value="1"/>
</dbReference>
<sequence length="262" mass="28382">MIKSLSPSIRGLILDMDGVLYRGNEPVGDLPALFRGIQEKGLRVIMATNNAVRNSTEHLEKMKSFGVDLEPWQVINSIQVVVELLKRKFPKGGPVYCVVSTSTMAAIEEAGYYNDEKNAQAVVVGLDRNVTYEKLETATILVRSGLPYIGTNPDASFPTPRGQLPGAGAIIASVTTASGVQPLFAGKPEPAMYEISMERLGSTPETTLAIGDRLDTDILGGYRAGCRTGLVMSGVTTPAELEQWEPKPDLVADDLWKMLDIR</sequence>
<evidence type="ECO:0000256" key="1">
    <source>
        <dbReference type="PIRNR" id="PIRNR000915"/>
    </source>
</evidence>
<dbReference type="Pfam" id="PF13344">
    <property type="entry name" value="Hydrolase_6"/>
    <property type="match status" value="1"/>
</dbReference>
<dbReference type="PIRSF" id="PIRSF000915">
    <property type="entry name" value="PGP-type_phosphatase"/>
    <property type="match status" value="1"/>
</dbReference>
<proteinExistence type="inferred from homology"/>
<feature type="active site" description="Proton donor" evidence="2">
    <location>
        <position position="17"/>
    </location>
</feature>
<dbReference type="PANTHER" id="PTHR19288:SF46">
    <property type="entry name" value="HALOACID DEHALOGENASE-LIKE HYDROLASE DOMAIN-CONTAINING PROTEIN 2"/>
    <property type="match status" value="1"/>
</dbReference>
<name>A0A0P6XT29_9CHLR</name>
<dbReference type="InterPro" id="IPR036412">
    <property type="entry name" value="HAD-like_sf"/>
</dbReference>
<reference evidence="5 6" key="1">
    <citation type="submission" date="2015-07" db="EMBL/GenBank/DDBJ databases">
        <title>Genome sequence of Leptolinea tardivitalis DSM 16556.</title>
        <authorList>
            <person name="Hemp J."/>
            <person name="Ward L.M."/>
            <person name="Pace L.A."/>
            <person name="Fischer W.W."/>
        </authorList>
    </citation>
    <scope>NUCLEOTIDE SEQUENCE [LARGE SCALE GENOMIC DNA]</scope>
    <source>
        <strain evidence="5 6">YMTK-2</strain>
    </source>
</reference>
<dbReference type="Proteomes" id="UP000050430">
    <property type="component" value="Unassembled WGS sequence"/>
</dbReference>
<feature type="binding site" evidence="3">
    <location>
        <position position="187"/>
    </location>
    <ligand>
        <name>substrate</name>
    </ligand>
</feature>
<dbReference type="OrthoDB" id="9810449at2"/>
<dbReference type="GO" id="GO:0005737">
    <property type="term" value="C:cytoplasm"/>
    <property type="evidence" value="ECO:0007669"/>
    <property type="project" value="TreeGrafter"/>
</dbReference>
<feature type="active site" description="Nucleophile" evidence="2">
    <location>
        <position position="15"/>
    </location>
</feature>
<comment type="cofactor">
    <cofactor evidence="4">
        <name>Mg(2+)</name>
        <dbReference type="ChEBI" id="CHEBI:18420"/>
    </cofactor>
    <text evidence="4">Divalent metal ions. Mg(2+) is the most effective.</text>
</comment>
<evidence type="ECO:0008006" key="7">
    <source>
        <dbReference type="Google" id="ProtNLM"/>
    </source>
</evidence>
<dbReference type="GO" id="GO:0046872">
    <property type="term" value="F:metal ion binding"/>
    <property type="evidence" value="ECO:0007669"/>
    <property type="project" value="UniProtKB-KW"/>
</dbReference>
<dbReference type="SUPFAM" id="SSF56784">
    <property type="entry name" value="HAD-like"/>
    <property type="match status" value="1"/>
</dbReference>
<comment type="caution">
    <text evidence="5">The sequence shown here is derived from an EMBL/GenBank/DDBJ whole genome shotgun (WGS) entry which is preliminary data.</text>
</comment>
<feature type="binding site" evidence="4">
    <location>
        <position position="212"/>
    </location>
    <ligand>
        <name>Mg(2+)</name>
        <dbReference type="ChEBI" id="CHEBI:18420"/>
    </ligand>
</feature>
<dbReference type="EMBL" id="LGCK01000007">
    <property type="protein sequence ID" value="KPL72679.1"/>
    <property type="molecule type" value="Genomic_DNA"/>
</dbReference>